<evidence type="ECO:0000313" key="10">
    <source>
        <dbReference type="Proteomes" id="UP000245699"/>
    </source>
</evidence>
<evidence type="ECO:0000256" key="3">
    <source>
        <dbReference type="ARBA" id="ARBA00022980"/>
    </source>
</evidence>
<evidence type="ECO:0000256" key="7">
    <source>
        <dbReference type="ARBA" id="ARBA00023274"/>
    </source>
</evidence>
<accession>A0A2T9YN21</accession>
<keyword evidence="7" id="KW-0687">Ribonucleoprotein</keyword>
<dbReference type="OrthoDB" id="434092at2759"/>
<evidence type="ECO:0000256" key="5">
    <source>
        <dbReference type="ARBA" id="ARBA00023128"/>
    </source>
</evidence>
<dbReference type="PANTHER" id="PTHR28184:SF1">
    <property type="entry name" value="LARGE RIBOSOMAL SUBUNIT PROTEIN ML67"/>
    <property type="match status" value="1"/>
</dbReference>
<evidence type="ECO:0000256" key="8">
    <source>
        <dbReference type="ARBA" id="ARBA00035185"/>
    </source>
</evidence>
<name>A0A2T9YN21_9FUNG</name>
<dbReference type="EMBL" id="MBFT01000304">
    <property type="protein sequence ID" value="PVU93732.1"/>
    <property type="molecule type" value="Genomic_DNA"/>
</dbReference>
<proteinExistence type="inferred from homology"/>
<dbReference type="GO" id="GO:0005840">
    <property type="term" value="C:ribosome"/>
    <property type="evidence" value="ECO:0007669"/>
    <property type="project" value="UniProtKB-KW"/>
</dbReference>
<comment type="subcellular location">
    <subcellularLocation>
        <location evidence="1">Mitochondrion</location>
    </subcellularLocation>
</comment>
<dbReference type="Pfam" id="PF12829">
    <property type="entry name" value="Mhr1"/>
    <property type="match status" value="1"/>
</dbReference>
<evidence type="ECO:0000256" key="6">
    <source>
        <dbReference type="ARBA" id="ARBA00023163"/>
    </source>
</evidence>
<keyword evidence="3" id="KW-0689">Ribosomal protein</keyword>
<evidence type="ECO:0000256" key="4">
    <source>
        <dbReference type="ARBA" id="ARBA00023015"/>
    </source>
</evidence>
<dbReference type="GO" id="GO:0000150">
    <property type="term" value="F:DNA strand exchange activity"/>
    <property type="evidence" value="ECO:0007669"/>
    <property type="project" value="InterPro"/>
</dbReference>
<evidence type="ECO:0000313" key="9">
    <source>
        <dbReference type="EMBL" id="PVU93732.1"/>
    </source>
</evidence>
<comment type="similarity">
    <text evidence="2">Belongs to the mitochondrion-specific ribosomal protein mL67 family.</text>
</comment>
<keyword evidence="5" id="KW-0496">Mitochondrion</keyword>
<dbReference type="AlphaFoldDB" id="A0A2T9YN21"/>
<dbReference type="Proteomes" id="UP000245699">
    <property type="component" value="Unassembled WGS sequence"/>
</dbReference>
<reference evidence="9 10" key="1">
    <citation type="journal article" date="2018" name="MBio">
        <title>Comparative Genomics Reveals the Core Gene Toolbox for the Fungus-Insect Symbiosis.</title>
        <authorList>
            <person name="Wang Y."/>
            <person name="Stata M."/>
            <person name="Wang W."/>
            <person name="Stajich J.E."/>
            <person name="White M.M."/>
            <person name="Moncalvo J.M."/>
        </authorList>
    </citation>
    <scope>NUCLEOTIDE SEQUENCE [LARGE SCALE GENOMIC DNA]</scope>
    <source>
        <strain evidence="9 10">AUS-77-4</strain>
    </source>
</reference>
<dbReference type="InterPro" id="IPR024629">
    <property type="entry name" value="Ribosomal_mL67"/>
</dbReference>
<gene>
    <name evidence="9" type="ORF">BB559_003180</name>
</gene>
<keyword evidence="10" id="KW-1185">Reference proteome</keyword>
<dbReference type="GO" id="GO:0003735">
    <property type="term" value="F:structural constituent of ribosome"/>
    <property type="evidence" value="ECO:0007669"/>
    <property type="project" value="TreeGrafter"/>
</dbReference>
<dbReference type="GO" id="GO:0003697">
    <property type="term" value="F:single-stranded DNA binding"/>
    <property type="evidence" value="ECO:0007669"/>
    <property type="project" value="InterPro"/>
</dbReference>
<protein>
    <recommendedName>
        <fullName evidence="8">Large ribosomal subunit protein mL67</fullName>
    </recommendedName>
</protein>
<comment type="caution">
    <text evidence="9">The sequence shown here is derived from an EMBL/GenBank/DDBJ whole genome shotgun (WGS) entry which is preliminary data.</text>
</comment>
<sequence>MENLAIYLFRNLKTKQVLVSKSSNFLNNNQLLKQFTNNAIKPLLVRPDMWSPMVVLHGFKSIDLQNNMFSLLSTPVPPPETVIQRSGISLEEYKRFPLEKKREFERNMIEPKLDQLCRAILFLNYKKIDYSLTLFWENYAFMNSITRETLKWPENISHKKLDLVKGNMILNPELRKLSKIKI</sequence>
<dbReference type="GO" id="GO:1990904">
    <property type="term" value="C:ribonucleoprotein complex"/>
    <property type="evidence" value="ECO:0007669"/>
    <property type="project" value="UniProtKB-KW"/>
</dbReference>
<dbReference type="GO" id="GO:0005739">
    <property type="term" value="C:mitochondrion"/>
    <property type="evidence" value="ECO:0007669"/>
    <property type="project" value="UniProtKB-SubCell"/>
</dbReference>
<keyword evidence="6" id="KW-0804">Transcription</keyword>
<evidence type="ECO:0000256" key="1">
    <source>
        <dbReference type="ARBA" id="ARBA00004173"/>
    </source>
</evidence>
<organism evidence="9 10">
    <name type="scientific">Furculomyces boomerangus</name>
    <dbReference type="NCBI Taxonomy" id="61424"/>
    <lineage>
        <taxon>Eukaryota</taxon>
        <taxon>Fungi</taxon>
        <taxon>Fungi incertae sedis</taxon>
        <taxon>Zoopagomycota</taxon>
        <taxon>Kickxellomycotina</taxon>
        <taxon>Harpellomycetes</taxon>
        <taxon>Harpellales</taxon>
        <taxon>Harpellaceae</taxon>
        <taxon>Furculomyces</taxon>
    </lineage>
</organism>
<dbReference type="PANTHER" id="PTHR28184">
    <property type="entry name" value="MITOCHONDRIAL HOMOLOGOUS RECOMBINATION PROTEIN 1"/>
    <property type="match status" value="1"/>
</dbReference>
<evidence type="ECO:0000256" key="2">
    <source>
        <dbReference type="ARBA" id="ARBA00010741"/>
    </source>
</evidence>
<keyword evidence="4" id="KW-0805">Transcription regulation</keyword>